<dbReference type="InterPro" id="IPR000626">
    <property type="entry name" value="Ubiquitin-like_dom"/>
</dbReference>
<dbReference type="Proteomes" id="UP000218209">
    <property type="component" value="Unassembled WGS sequence"/>
</dbReference>
<evidence type="ECO:0000259" key="4">
    <source>
        <dbReference type="PROSITE" id="PS51399"/>
    </source>
</evidence>
<dbReference type="InterPro" id="IPR036241">
    <property type="entry name" value="NSFL1C_SEP_dom_sf"/>
</dbReference>
<dbReference type="Pfam" id="PF14555">
    <property type="entry name" value="UBA_4"/>
    <property type="match status" value="1"/>
</dbReference>
<evidence type="ECO:0000313" key="5">
    <source>
        <dbReference type="EMBL" id="OSX69521.1"/>
    </source>
</evidence>
<evidence type="ECO:0000256" key="1">
    <source>
        <dbReference type="SAM" id="MobiDB-lite"/>
    </source>
</evidence>
<dbReference type="GO" id="GO:0007030">
    <property type="term" value="P:Golgi organization"/>
    <property type="evidence" value="ECO:0007669"/>
    <property type="project" value="TreeGrafter"/>
</dbReference>
<dbReference type="InterPro" id="IPR029071">
    <property type="entry name" value="Ubiquitin-like_domsf"/>
</dbReference>
<evidence type="ECO:0008006" key="7">
    <source>
        <dbReference type="Google" id="ProtNLM"/>
    </source>
</evidence>
<dbReference type="InterPro" id="IPR012989">
    <property type="entry name" value="SEP_domain"/>
</dbReference>
<evidence type="ECO:0000313" key="6">
    <source>
        <dbReference type="Proteomes" id="UP000218209"/>
    </source>
</evidence>
<feature type="domain" description="SEP" evidence="4">
    <location>
        <begin position="251"/>
        <end position="315"/>
    </location>
</feature>
<dbReference type="SMART" id="SM00553">
    <property type="entry name" value="SEP"/>
    <property type="match status" value="1"/>
</dbReference>
<keyword evidence="6" id="KW-1185">Reference proteome</keyword>
<dbReference type="SUPFAM" id="SSF54236">
    <property type="entry name" value="Ubiquitin-like"/>
    <property type="match status" value="1"/>
</dbReference>
<accession>A0A1X6NLK3</accession>
<dbReference type="Gene3D" id="3.10.20.90">
    <property type="entry name" value="Phosphatidylinositol 3-kinase Catalytic Subunit, Chain A, domain 1"/>
    <property type="match status" value="1"/>
</dbReference>
<dbReference type="Gene3D" id="3.30.420.210">
    <property type="entry name" value="SEP domain"/>
    <property type="match status" value="1"/>
</dbReference>
<dbReference type="GO" id="GO:0031468">
    <property type="term" value="P:nuclear membrane reassembly"/>
    <property type="evidence" value="ECO:0007669"/>
    <property type="project" value="TreeGrafter"/>
</dbReference>
<dbReference type="Pfam" id="PF00789">
    <property type="entry name" value="UBX"/>
    <property type="match status" value="1"/>
</dbReference>
<dbReference type="GO" id="GO:0005634">
    <property type="term" value="C:nucleus"/>
    <property type="evidence" value="ECO:0007669"/>
    <property type="project" value="TreeGrafter"/>
</dbReference>
<protein>
    <recommendedName>
        <fullName evidence="7">UBX domain-containing protein</fullName>
    </recommendedName>
</protein>
<dbReference type="AlphaFoldDB" id="A0A1X6NLK3"/>
<feature type="region of interest" description="Disordered" evidence="1">
    <location>
        <begin position="91"/>
        <end position="183"/>
    </location>
</feature>
<organism evidence="5 6">
    <name type="scientific">Porphyra umbilicalis</name>
    <name type="common">Purple laver</name>
    <name type="synonym">Red alga</name>
    <dbReference type="NCBI Taxonomy" id="2786"/>
    <lineage>
        <taxon>Eukaryota</taxon>
        <taxon>Rhodophyta</taxon>
        <taxon>Bangiophyceae</taxon>
        <taxon>Bangiales</taxon>
        <taxon>Bangiaceae</taxon>
        <taxon>Porphyra</taxon>
    </lineage>
</organism>
<dbReference type="EMBL" id="KV919509">
    <property type="protein sequence ID" value="OSX69521.1"/>
    <property type="molecule type" value="Genomic_DNA"/>
</dbReference>
<dbReference type="CDD" id="cd01770">
    <property type="entry name" value="UBX_UBXN2"/>
    <property type="match status" value="1"/>
</dbReference>
<feature type="domain" description="Ubiquitin-like" evidence="3">
    <location>
        <begin position="375"/>
        <end position="446"/>
    </location>
</feature>
<dbReference type="PANTHER" id="PTHR23333">
    <property type="entry name" value="UBX DOMAIN CONTAINING PROTEIN"/>
    <property type="match status" value="1"/>
</dbReference>
<dbReference type="GO" id="GO:0005829">
    <property type="term" value="C:cytosol"/>
    <property type="evidence" value="ECO:0007669"/>
    <property type="project" value="TreeGrafter"/>
</dbReference>
<dbReference type="InterPro" id="IPR001012">
    <property type="entry name" value="UBX_dom"/>
</dbReference>
<dbReference type="GO" id="GO:0043130">
    <property type="term" value="F:ubiquitin binding"/>
    <property type="evidence" value="ECO:0007669"/>
    <property type="project" value="TreeGrafter"/>
</dbReference>
<feature type="region of interest" description="Disordered" evidence="1">
    <location>
        <begin position="317"/>
        <end position="347"/>
    </location>
</feature>
<evidence type="ECO:0000259" key="2">
    <source>
        <dbReference type="PROSITE" id="PS50033"/>
    </source>
</evidence>
<reference evidence="5 6" key="1">
    <citation type="submission" date="2017-03" db="EMBL/GenBank/DDBJ databases">
        <title>WGS assembly of Porphyra umbilicalis.</title>
        <authorList>
            <person name="Brawley S.H."/>
            <person name="Blouin N.A."/>
            <person name="Ficko-Blean E."/>
            <person name="Wheeler G.L."/>
            <person name="Lohr M."/>
            <person name="Goodson H.V."/>
            <person name="Jenkins J.W."/>
            <person name="Blaby-Haas C.E."/>
            <person name="Helliwell K.E."/>
            <person name="Chan C."/>
            <person name="Marriage T."/>
            <person name="Bhattacharya D."/>
            <person name="Klein A.S."/>
            <person name="Badis Y."/>
            <person name="Brodie J."/>
            <person name="Cao Y."/>
            <person name="Collen J."/>
            <person name="Dittami S.M."/>
            <person name="Gachon C.M."/>
            <person name="Green B.R."/>
            <person name="Karpowicz S."/>
            <person name="Kim J.W."/>
            <person name="Kudahl U."/>
            <person name="Lin S."/>
            <person name="Michel G."/>
            <person name="Mittag M."/>
            <person name="Olson B.J."/>
            <person name="Pangilinan J."/>
            <person name="Peng Y."/>
            <person name="Qiu H."/>
            <person name="Shu S."/>
            <person name="Singer J.T."/>
            <person name="Smith A.G."/>
            <person name="Sprecher B.N."/>
            <person name="Wagner V."/>
            <person name="Wang W."/>
            <person name="Wang Z.-Y."/>
            <person name="Yan J."/>
            <person name="Yarish C."/>
            <person name="Zoeuner-Riek S."/>
            <person name="Zhuang Y."/>
            <person name="Zou Y."/>
            <person name="Lindquist E.A."/>
            <person name="Grimwood J."/>
            <person name="Barry K."/>
            <person name="Rokhsar D.S."/>
            <person name="Schmutz J."/>
            <person name="Stiller J.W."/>
            <person name="Grossman A.R."/>
            <person name="Prochnik S.E."/>
        </authorList>
    </citation>
    <scope>NUCLEOTIDE SEQUENCE [LARGE SCALE GENOMIC DNA]</scope>
    <source>
        <strain evidence="5">4086291</strain>
    </source>
</reference>
<dbReference type="PROSITE" id="PS50053">
    <property type="entry name" value="UBIQUITIN_2"/>
    <property type="match status" value="1"/>
</dbReference>
<dbReference type="GO" id="GO:0061025">
    <property type="term" value="P:membrane fusion"/>
    <property type="evidence" value="ECO:0007669"/>
    <property type="project" value="TreeGrafter"/>
</dbReference>
<dbReference type="PROSITE" id="PS50033">
    <property type="entry name" value="UBX"/>
    <property type="match status" value="1"/>
</dbReference>
<gene>
    <name evidence="5" type="ORF">BU14_1432s0001</name>
</gene>
<proteinExistence type="predicted"/>
<dbReference type="PROSITE" id="PS51399">
    <property type="entry name" value="SEP"/>
    <property type="match status" value="1"/>
</dbReference>
<dbReference type="GO" id="GO:0000045">
    <property type="term" value="P:autophagosome assembly"/>
    <property type="evidence" value="ECO:0007669"/>
    <property type="project" value="TreeGrafter"/>
</dbReference>
<dbReference type="PANTHER" id="PTHR23333:SF20">
    <property type="entry name" value="NSFL1 COFACTOR P47"/>
    <property type="match status" value="1"/>
</dbReference>
<feature type="domain" description="UBX" evidence="2">
    <location>
        <begin position="370"/>
        <end position="444"/>
    </location>
</feature>
<name>A0A1X6NLK3_PORUM</name>
<dbReference type="Pfam" id="PF08059">
    <property type="entry name" value="SEP"/>
    <property type="match status" value="1"/>
</dbReference>
<sequence>MDGAAVTQFMGLTNTDEETARRWLAASATSRGTVDVQAALALYFEAQGGDGGETSGATSTDDDEEEEPAAVYGGGGHGMAPSAASRGGYGVGGAGGAGPSARRGGGAPHGGRGDGIATLSSLRDNGDQEEAEERESYYAGGERSGQMIQGPVDPAAGPPGGPGGRRGPGRVPGPPGGPDDANEEALANSIFERARARGPLTDAETAAFSPERAQAFTGAGYRLGQTPELEGISPAAAAAATLRPIVVGRRNVTRTLTFFRDGFTVDEGPLRRFDDPANVAFLRSVDAGYVPEEMESPDIGNVNIHLVDRKDVDWAESGANGRRPQVASFSGSGRRLGVTDGGAGGSGAGRAPVEVINAAAAAAAEVTVNEAAPVATIQIRLADGRRLRGRFNTTHTVGDLRAFVAGRSGLSTFELAMTFPRKVLNDASVTLGDANLNGAVVVQTKR</sequence>
<dbReference type="SMART" id="SM00166">
    <property type="entry name" value="UBX"/>
    <property type="match status" value="1"/>
</dbReference>
<dbReference type="SUPFAM" id="SSF102848">
    <property type="entry name" value="NSFL1 (p97 ATPase) cofactor p47, SEP domain"/>
    <property type="match status" value="1"/>
</dbReference>
<dbReference type="GO" id="GO:0043161">
    <property type="term" value="P:proteasome-mediated ubiquitin-dependent protein catabolic process"/>
    <property type="evidence" value="ECO:0007669"/>
    <property type="project" value="TreeGrafter"/>
</dbReference>
<feature type="region of interest" description="Disordered" evidence="1">
    <location>
        <begin position="46"/>
        <end position="79"/>
    </location>
</feature>
<dbReference type="OrthoDB" id="25887at2759"/>
<evidence type="ECO:0000259" key="3">
    <source>
        <dbReference type="PROSITE" id="PS50053"/>
    </source>
</evidence>
<feature type="compositionally biased region" description="Gly residues" evidence="1">
    <location>
        <begin position="91"/>
        <end position="114"/>
    </location>
</feature>